<dbReference type="GO" id="GO:0003968">
    <property type="term" value="F:RNA-directed RNA polymerase activity"/>
    <property type="evidence" value="ECO:0000318"/>
    <property type="project" value="GO_Central"/>
</dbReference>
<dbReference type="FunCoup" id="A8XVP2">
    <property type="interactions" value="12"/>
</dbReference>
<feature type="compositionally biased region" description="Basic and acidic residues" evidence="9">
    <location>
        <begin position="1687"/>
        <end position="1705"/>
    </location>
</feature>
<dbReference type="OMA" id="QSLECHK"/>
<evidence type="ECO:0000259" key="13">
    <source>
        <dbReference type="Pfam" id="PF24934"/>
    </source>
</evidence>
<accession>A8XVP2</accession>
<dbReference type="GO" id="GO:0003723">
    <property type="term" value="F:RNA binding"/>
    <property type="evidence" value="ECO:0007669"/>
    <property type="project" value="UniProtKB-KW"/>
</dbReference>
<feature type="domain" description="RDRP C-terminal head" evidence="15">
    <location>
        <begin position="1265"/>
        <end position="1428"/>
    </location>
</feature>
<feature type="domain" description="PH-like" evidence="14">
    <location>
        <begin position="311"/>
        <end position="432"/>
    </location>
</feature>
<dbReference type="Pfam" id="PF25359">
    <property type="entry name" value="PH_met_RdRP"/>
    <property type="match status" value="2"/>
</dbReference>
<dbReference type="Pfam" id="PF24934">
    <property type="entry name" value="DUF7752"/>
    <property type="match status" value="1"/>
</dbReference>
<dbReference type="InterPro" id="IPR058752">
    <property type="entry name" value="RDRP_C_head"/>
</dbReference>
<evidence type="ECO:0000259" key="11">
    <source>
        <dbReference type="Pfam" id="PF24642"/>
    </source>
</evidence>
<dbReference type="Pfam" id="PF26253">
    <property type="entry name" value="RdRP_head"/>
    <property type="match status" value="1"/>
</dbReference>
<dbReference type="eggNOG" id="KOG0988">
    <property type="taxonomic scope" value="Eukaryota"/>
</dbReference>
<sequence>MNPEELIDEDAFAGGKMNVIRSPQEADMMKRRSHLFLLRPKKDPETLSLRKMTESSSPELPRKLRHGFIKLEFPESTNSRKEMEIVIGKLLAGLPESLQRYGIQIEREHPMQVVQEEDCDACFEVNYEVTCEEFKHNIINAMQRYMDGWRHCVAYAKPTILLHSLDFWRTTLHLQVNDVPLSAIYFGNIQGNAFINHYEVSFWKENEGKSIRRKTPMNNITVDFEFDKCDMICVNFQCVQIEEDRNANAGGDKRNQFNKYDNKNQKKMKKMTVNYQVTYFRNYEFSEISEFGITVFSKFQKFLGFLNFCHFQVRSISIRRIIVDTNVTDRYGDRTRVHFELNCPPLIRKGIINADHADNPYVKPFYQRWKVIKKEWDGHGWPNEAAISDSPIFTVDFDPIVQVRNFWNFELHRILSRLRVRTGVSIEFGMLPAISVPMCKRWPYHRWTIKDGKQLAAADTDAPIFRDFLADLFPKKFEVNDDDKLIDVNDERKFSITYLIECLISRGAVVKDQILLDEQHWRSFLGIIWRYYKVDDKLCESALEDLIHLVDGRKRIGSIIKCFDKICQKRQRMQLINCLSESEIRSGFQRVRKVIFTPTRVIYISPETIMGNRVLRKFDKDGTRVIRITFRDDNNNQMRANDTGDLLEMTANKFLGEGIRIANREFGFLGCSNSQMRDNGAYFMAKYSQSQLEKFLRTRPNEAQLKAFKPRIMEVRKHLGKFDKLENIPKLMARMGQCFTQSRLTGVELNRSDYIRIPDFEGGKNLAGKPYTFSDGVGIMSYRFAQKVAHAMQMGNSVPSSFQVSSFFFFSDLTHIFLQIRFRGMKGMIAIDPYMDLIHQWNVSYDIPYQVPNLELKCAFRPSQIKFEAKSLPGDQIEMVKYSAPVMVALNKPFINILDQVSEMQSLECHKRVTGRVEELMDRQILSFARQMNDETYCRNRLKEFPRRIDIDFLRPMWGFTLSSEPFFRSLIKASIKFSITKQLRKEQIQIPKELGRSMLGVVDETGQLQYGQIFVQYTQNAAKKLPMRGPNMTVPDAKIVTGTVLVTKNPCIVTGDVRVFEAVDIPELHHMCDVVVFPQHGPRPHPDEMAGSDLDGDEYSIIWDQQLLLDRNEDPFDFSVEKKDPVPFDFDQIDDLMRDFYVKYLKLDSVGTISNNHLHNSDQYGLTSTVCMNLAKKNSQAVDFTKSGDPPAPLTREWGKDPETGENIPPEGAERIPDYHMANERVPVYVSPRLCGRLFREFQAIDNVIKISEERDEQFEVQIDETLMIQGYEAYMEGARKDLANYNGQLRAIMETYGIRTEGEIMSDCILDMRNRISDRDQDDKMSFYNTNQMIETRTTALFCRFRENFFKEFHGFQAACTEIQNSNDSTNPLNFRCDGPSVPMLQKAVAWYRACYEFAQSSRETRKLSFAWIVFDVLAKVKEHNMLHGENVEMGGGNPMYIFLEAHRAQYIADNFEEFQEFRTMSCLIEDDRSVKGVNILRRYMARYDGLDTVLFVLMKWGEAMHLFHNQPIRKYQFFLMFILFATRQIGLADLLSETFIARIVEDDVENASTVPLTEDKKSHMVCRKEKKRMSKFLEFMACRKFRKLRSISFRALGIPGVYMRGEWHIFHVASIKTYYNILFNLRFEELPISTDPTITLESMIRESEPYTIELPERTEANECLKMLTTKSGCQEVHMRMQSNRAEDKKRADEENGKEKCDRGKELVEKRIKKISIHREVRTLRYMVSARGNVESLQRLKQLTAVTIPIRSHIGGKEVASQMANLCLDKIMEESDRG</sequence>
<dbReference type="PANTHER" id="PTHR23079:SF57">
    <property type="entry name" value="RNA-DIRECTED RNA POLYMERASE"/>
    <property type="match status" value="1"/>
</dbReference>
<dbReference type="HOGENOM" id="CLU_001939_0_0_1"/>
<dbReference type="GO" id="GO:0031380">
    <property type="term" value="C:nuclear RNA-directed RNA polymerase complex"/>
    <property type="evidence" value="ECO:0000318"/>
    <property type="project" value="GO_Central"/>
</dbReference>
<dbReference type="InParanoid" id="A8XVP2"/>
<keyword evidence="3" id="KW-0696">RNA-directed RNA polymerase</keyword>
<dbReference type="InterPro" id="IPR057596">
    <property type="entry name" value="RDRP_core"/>
</dbReference>
<dbReference type="InterPro" id="IPR007855">
    <property type="entry name" value="RDRP"/>
</dbReference>
<dbReference type="InterPro" id="IPR056054">
    <property type="entry name" value="DUF7637"/>
</dbReference>
<dbReference type="EMBL" id="HE601126">
    <property type="protein sequence ID" value="CAP36695.2"/>
    <property type="molecule type" value="Genomic_DNA"/>
</dbReference>
<evidence type="ECO:0000256" key="3">
    <source>
        <dbReference type="ARBA" id="ARBA00022484"/>
    </source>
</evidence>
<dbReference type="InterPro" id="IPR056053">
    <property type="entry name" value="DUF7636"/>
</dbReference>
<feature type="domain" description="PH-like" evidence="14">
    <location>
        <begin position="175"/>
        <end position="260"/>
    </location>
</feature>
<organism evidence="16 17">
    <name type="scientific">Caenorhabditis briggsae</name>
    <dbReference type="NCBI Taxonomy" id="6238"/>
    <lineage>
        <taxon>Eukaryota</taxon>
        <taxon>Metazoa</taxon>
        <taxon>Ecdysozoa</taxon>
        <taxon>Nematoda</taxon>
        <taxon>Chromadorea</taxon>
        <taxon>Rhabditida</taxon>
        <taxon>Rhabditina</taxon>
        <taxon>Rhabditomorpha</taxon>
        <taxon>Rhabditoidea</taxon>
        <taxon>Rhabditidae</taxon>
        <taxon>Peloderinae</taxon>
        <taxon>Caenorhabditis</taxon>
    </lineage>
</organism>
<evidence type="ECO:0000256" key="5">
    <source>
        <dbReference type="ARBA" id="ARBA00022695"/>
    </source>
</evidence>
<evidence type="ECO:0000256" key="6">
    <source>
        <dbReference type="ARBA" id="ARBA00022884"/>
    </source>
</evidence>
<feature type="domain" description="DUF7637" evidence="12">
    <location>
        <begin position="63"/>
        <end position="170"/>
    </location>
</feature>
<dbReference type="STRING" id="6238.A8XVP2"/>
<protein>
    <recommendedName>
        <fullName evidence="2">RNA-directed RNA polymerase</fullName>
        <ecNumber evidence="2">2.7.7.48</ecNumber>
    </recommendedName>
</protein>
<feature type="domain" description="RDRP core" evidence="10">
    <location>
        <begin position="596"/>
        <end position="1242"/>
    </location>
</feature>
<dbReference type="Pfam" id="PF24642">
    <property type="entry name" value="DUF7636"/>
    <property type="match status" value="1"/>
</dbReference>
<evidence type="ECO:0000259" key="15">
    <source>
        <dbReference type="Pfam" id="PF26253"/>
    </source>
</evidence>
<reference evidence="16 17" key="1">
    <citation type="journal article" date="2003" name="PLoS Biol.">
        <title>The genome sequence of Caenorhabditis briggsae: a platform for comparative genomics.</title>
        <authorList>
            <person name="Stein L.D."/>
            <person name="Bao Z."/>
            <person name="Blasiar D."/>
            <person name="Blumenthal T."/>
            <person name="Brent M.R."/>
            <person name="Chen N."/>
            <person name="Chinwalla A."/>
            <person name="Clarke L."/>
            <person name="Clee C."/>
            <person name="Coghlan A."/>
            <person name="Coulson A."/>
            <person name="D'Eustachio P."/>
            <person name="Fitch D.H."/>
            <person name="Fulton L.A."/>
            <person name="Fulton R.E."/>
            <person name="Griffiths-Jones S."/>
            <person name="Harris T.W."/>
            <person name="Hillier L.W."/>
            <person name="Kamath R."/>
            <person name="Kuwabara P.E."/>
            <person name="Mardis E.R."/>
            <person name="Marra M.A."/>
            <person name="Miner T.L."/>
            <person name="Minx P."/>
            <person name="Mullikin J.C."/>
            <person name="Plumb R.W."/>
            <person name="Rogers J."/>
            <person name="Schein J.E."/>
            <person name="Sohrmann M."/>
            <person name="Spieth J."/>
            <person name="Stajich J.E."/>
            <person name="Wei C."/>
            <person name="Willey D."/>
            <person name="Wilson R.K."/>
            <person name="Durbin R."/>
            <person name="Waterston R.H."/>
        </authorList>
    </citation>
    <scope>NUCLEOTIDE SEQUENCE [LARGE SCALE GENOMIC DNA]</scope>
    <source>
        <strain evidence="16 17">AF16</strain>
    </source>
</reference>
<dbReference type="EC" id="2.7.7.48" evidence="2"/>
<feature type="region of interest" description="Disordered" evidence="9">
    <location>
        <begin position="1183"/>
        <end position="1216"/>
    </location>
</feature>
<evidence type="ECO:0000256" key="1">
    <source>
        <dbReference type="ARBA" id="ARBA00005762"/>
    </source>
</evidence>
<evidence type="ECO:0000256" key="8">
    <source>
        <dbReference type="ARBA" id="ARBA00048744"/>
    </source>
</evidence>
<keyword evidence="4" id="KW-0808">Transferase</keyword>
<proteinExistence type="inferred from homology"/>
<dbReference type="Pfam" id="PF05183">
    <property type="entry name" value="RdRP"/>
    <property type="match status" value="1"/>
</dbReference>
<evidence type="ECO:0000259" key="12">
    <source>
        <dbReference type="Pfam" id="PF24643"/>
    </source>
</evidence>
<feature type="domain" description="DUF7636" evidence="11">
    <location>
        <begin position="1646"/>
        <end position="1776"/>
    </location>
</feature>
<dbReference type="Pfam" id="PF24643">
    <property type="entry name" value="DUF7637"/>
    <property type="match status" value="1"/>
</dbReference>
<name>A8XVP2_CAEBR</name>
<evidence type="ECO:0000256" key="9">
    <source>
        <dbReference type="SAM" id="MobiDB-lite"/>
    </source>
</evidence>
<dbReference type="PANTHER" id="PTHR23079">
    <property type="entry name" value="RNA-DEPENDENT RNA POLYMERASE"/>
    <property type="match status" value="1"/>
</dbReference>
<reference evidence="16 17" key="2">
    <citation type="journal article" date="2011" name="PLoS Genet.">
        <title>Caenorhabditis briggsae recombinant inbred line genotypes reveal inter-strain incompatibility and the evolution of recombination.</title>
        <authorList>
            <person name="Ross J.A."/>
            <person name="Koboldt D.C."/>
            <person name="Staisch J.E."/>
            <person name="Chamberlin H.M."/>
            <person name="Gupta B.P."/>
            <person name="Miller R.D."/>
            <person name="Baird S.E."/>
            <person name="Haag E.S."/>
        </authorList>
    </citation>
    <scope>NUCLEOTIDE SEQUENCE [LARGE SCALE GENOMIC DNA]</scope>
    <source>
        <strain evidence="16 17">AF16</strain>
    </source>
</reference>
<keyword evidence="6" id="KW-0694">RNA-binding</keyword>
<keyword evidence="5" id="KW-0548">Nucleotidyltransferase</keyword>
<dbReference type="InterPro" id="IPR056654">
    <property type="entry name" value="DUF7752"/>
</dbReference>
<gene>
    <name evidence="18" type="primary">rrf-1</name>
    <name evidence="16" type="synonym">Cbr-rrf-1</name>
    <name evidence="18" type="ORF">CBG19448</name>
    <name evidence="16" type="ORF">CBG_19448</name>
</gene>
<evidence type="ECO:0000256" key="4">
    <source>
        <dbReference type="ARBA" id="ARBA00022679"/>
    </source>
</evidence>
<evidence type="ECO:0000259" key="14">
    <source>
        <dbReference type="Pfam" id="PF25359"/>
    </source>
</evidence>
<evidence type="ECO:0000259" key="10">
    <source>
        <dbReference type="Pfam" id="PF05183"/>
    </source>
</evidence>
<feature type="region of interest" description="Disordered" evidence="9">
    <location>
        <begin position="1684"/>
        <end position="1705"/>
    </location>
</feature>
<evidence type="ECO:0000256" key="2">
    <source>
        <dbReference type="ARBA" id="ARBA00012494"/>
    </source>
</evidence>
<dbReference type="GO" id="GO:0030422">
    <property type="term" value="P:siRNA processing"/>
    <property type="evidence" value="ECO:0000318"/>
    <property type="project" value="GO_Central"/>
</dbReference>
<evidence type="ECO:0000256" key="7">
    <source>
        <dbReference type="ARBA" id="ARBA00023158"/>
    </source>
</evidence>
<keyword evidence="17" id="KW-1185">Reference proteome</keyword>
<feature type="domain" description="DUF7752" evidence="13">
    <location>
        <begin position="1486"/>
        <end position="1596"/>
    </location>
</feature>
<comment type="similarity">
    <text evidence="1">Belongs to the RdRP family.</text>
</comment>
<comment type="catalytic activity">
    <reaction evidence="8">
        <text>RNA(n) + a ribonucleoside 5'-triphosphate = RNA(n+1) + diphosphate</text>
        <dbReference type="Rhea" id="RHEA:21248"/>
        <dbReference type="Rhea" id="RHEA-COMP:14527"/>
        <dbReference type="Rhea" id="RHEA-COMP:17342"/>
        <dbReference type="ChEBI" id="CHEBI:33019"/>
        <dbReference type="ChEBI" id="CHEBI:61557"/>
        <dbReference type="ChEBI" id="CHEBI:140395"/>
        <dbReference type="EC" id="2.7.7.48"/>
    </reaction>
</comment>
<dbReference type="Proteomes" id="UP000008549">
    <property type="component" value="Unassembled WGS sequence"/>
</dbReference>
<evidence type="ECO:0000313" key="16">
    <source>
        <dbReference type="EMBL" id="CAP36695.2"/>
    </source>
</evidence>
<dbReference type="InterPro" id="IPR057493">
    <property type="entry name" value="PH_RdRP-assoc"/>
</dbReference>
<evidence type="ECO:0000313" key="18">
    <source>
        <dbReference type="WormBase" id="CBG19448"/>
    </source>
</evidence>
<keyword evidence="7" id="KW-0943">RNA-mediated gene silencing</keyword>
<evidence type="ECO:0000313" key="17">
    <source>
        <dbReference type="Proteomes" id="UP000008549"/>
    </source>
</evidence>
<dbReference type="WormBase" id="CBG19448">
    <property type="protein sequence ID" value="CBP49235"/>
    <property type="gene ID" value="WBGene00038666"/>
    <property type="gene designation" value="Cbr-rrf-1"/>
</dbReference>